<evidence type="ECO:0000313" key="3">
    <source>
        <dbReference type="Proteomes" id="UP000285112"/>
    </source>
</evidence>
<evidence type="ECO:0008006" key="4">
    <source>
        <dbReference type="Google" id="ProtNLM"/>
    </source>
</evidence>
<name>A0A419HZX6_9PSEU</name>
<proteinExistence type="predicted"/>
<feature type="compositionally biased region" description="Low complexity" evidence="1">
    <location>
        <begin position="9"/>
        <end position="24"/>
    </location>
</feature>
<dbReference type="RefSeq" id="WP_120025112.1">
    <property type="nucleotide sequence ID" value="NZ_QZFV01000099.1"/>
</dbReference>
<dbReference type="EMBL" id="QZFV01000099">
    <property type="protein sequence ID" value="RJQ82742.1"/>
    <property type="molecule type" value="Genomic_DNA"/>
</dbReference>
<dbReference type="AlphaFoldDB" id="A0A419HZX6"/>
<feature type="region of interest" description="Disordered" evidence="1">
    <location>
        <begin position="1"/>
        <end position="32"/>
    </location>
</feature>
<accession>A0A419HZX6</accession>
<protein>
    <recommendedName>
        <fullName evidence="4">GNAT family N-acetyltransferase</fullName>
    </recommendedName>
</protein>
<dbReference type="Gene3D" id="3.40.630.30">
    <property type="match status" value="1"/>
</dbReference>
<evidence type="ECO:0000313" key="2">
    <source>
        <dbReference type="EMBL" id="RJQ82742.1"/>
    </source>
</evidence>
<comment type="caution">
    <text evidence="2">The sequence shown here is derived from an EMBL/GenBank/DDBJ whole genome shotgun (WGS) entry which is preliminary data.</text>
</comment>
<reference evidence="2 3" key="1">
    <citation type="submission" date="2018-09" db="EMBL/GenBank/DDBJ databases">
        <title>YIM PH 21725 draft genome.</title>
        <authorList>
            <person name="Miao C."/>
        </authorList>
    </citation>
    <scope>NUCLEOTIDE SEQUENCE [LARGE SCALE GENOMIC DNA]</scope>
    <source>
        <strain evidence="3">YIM PH21725</strain>
    </source>
</reference>
<sequence>MVPTLLVWTSPGAPSRSPTPARSPEAGFERSALSVDVENDHGALSVYERCGFQVAESTYSYVLPLN</sequence>
<keyword evidence="3" id="KW-1185">Reference proteome</keyword>
<evidence type="ECO:0000256" key="1">
    <source>
        <dbReference type="SAM" id="MobiDB-lite"/>
    </source>
</evidence>
<dbReference type="OrthoDB" id="9799092at2"/>
<gene>
    <name evidence="2" type="ORF">D5S19_21195</name>
</gene>
<dbReference type="Proteomes" id="UP000285112">
    <property type="component" value="Unassembled WGS sequence"/>
</dbReference>
<organism evidence="2 3">
    <name type="scientific">Amycolatopsis panacis</name>
    <dbReference type="NCBI Taxonomy" id="2340917"/>
    <lineage>
        <taxon>Bacteria</taxon>
        <taxon>Bacillati</taxon>
        <taxon>Actinomycetota</taxon>
        <taxon>Actinomycetes</taxon>
        <taxon>Pseudonocardiales</taxon>
        <taxon>Pseudonocardiaceae</taxon>
        <taxon>Amycolatopsis</taxon>
    </lineage>
</organism>